<evidence type="ECO:0000313" key="2">
    <source>
        <dbReference type="Proteomes" id="UP000184028"/>
    </source>
</evidence>
<accession>A0A1M7DQU0</accession>
<proteinExistence type="predicted"/>
<dbReference type="STRING" id="946677.SAMN05444484_102671"/>
<dbReference type="OrthoDB" id="1365311at2"/>
<dbReference type="EMBL" id="FRBT01000002">
    <property type="protein sequence ID" value="SHL81529.1"/>
    <property type="molecule type" value="Genomic_DNA"/>
</dbReference>
<name>A0A1M7DQU0_9FLAO</name>
<reference evidence="2" key="1">
    <citation type="submission" date="2016-11" db="EMBL/GenBank/DDBJ databases">
        <authorList>
            <person name="Varghese N."/>
            <person name="Submissions S."/>
        </authorList>
    </citation>
    <scope>NUCLEOTIDE SEQUENCE [LARGE SCALE GENOMIC DNA]</scope>
    <source>
        <strain evidence="2">DSM 24724</strain>
    </source>
</reference>
<dbReference type="Proteomes" id="UP000184028">
    <property type="component" value="Unassembled WGS sequence"/>
</dbReference>
<sequence length="110" mass="12359">MSTAKQTTITDYNPKAFKEIDKDLFFSTNENEPVIKQITYSDFECIGSDLKTILNAIEIIGFNGHPSDLALCACLAGIAQKLVPSDELDFLDRLLIKTDKNKNDFIEIKK</sequence>
<dbReference type="AlphaFoldDB" id="A0A1M7DQU0"/>
<organism evidence="1 2">
    <name type="scientific">Flavobacterium chilense</name>
    <dbReference type="NCBI Taxonomy" id="946677"/>
    <lineage>
        <taxon>Bacteria</taxon>
        <taxon>Pseudomonadati</taxon>
        <taxon>Bacteroidota</taxon>
        <taxon>Flavobacteriia</taxon>
        <taxon>Flavobacteriales</taxon>
        <taxon>Flavobacteriaceae</taxon>
        <taxon>Flavobacterium</taxon>
    </lineage>
</organism>
<evidence type="ECO:0000313" key="1">
    <source>
        <dbReference type="EMBL" id="SHL81529.1"/>
    </source>
</evidence>
<protein>
    <submittedName>
        <fullName evidence="1">Uncharacterized protein</fullName>
    </submittedName>
</protein>
<gene>
    <name evidence="1" type="ORF">SAMN05444484_102671</name>
</gene>
<keyword evidence="2" id="KW-1185">Reference proteome</keyword>
<dbReference type="RefSeq" id="WP_068842108.1">
    <property type="nucleotide sequence ID" value="NZ_FRBT01000002.1"/>
</dbReference>